<dbReference type="RefSeq" id="WP_344588818.1">
    <property type="nucleotide sequence ID" value="NZ_BAAARW010000011.1"/>
</dbReference>
<evidence type="ECO:0008006" key="3">
    <source>
        <dbReference type="Google" id="ProtNLM"/>
    </source>
</evidence>
<reference evidence="1 2" key="1">
    <citation type="journal article" date="2019" name="Int. J. Syst. Evol. Microbiol.">
        <title>The Global Catalogue of Microorganisms (GCM) 10K type strain sequencing project: providing services to taxonomists for standard genome sequencing and annotation.</title>
        <authorList>
            <consortium name="The Broad Institute Genomics Platform"/>
            <consortium name="The Broad Institute Genome Sequencing Center for Infectious Disease"/>
            <person name="Wu L."/>
            <person name="Ma J."/>
        </authorList>
    </citation>
    <scope>NUCLEOTIDE SEQUENCE [LARGE SCALE GENOMIC DNA]</scope>
    <source>
        <strain evidence="1 2">JCM 3325</strain>
    </source>
</reference>
<keyword evidence="2" id="KW-1185">Reference proteome</keyword>
<evidence type="ECO:0000313" key="1">
    <source>
        <dbReference type="EMBL" id="GAA2413208.1"/>
    </source>
</evidence>
<accession>A0ABN3IV67</accession>
<protein>
    <recommendedName>
        <fullName evidence="3">SMI1/KNR4 family protein</fullName>
    </recommendedName>
</protein>
<proteinExistence type="predicted"/>
<dbReference type="Proteomes" id="UP001501231">
    <property type="component" value="Unassembled WGS sequence"/>
</dbReference>
<sequence>MIDVYEADRRLEVLGPWEFVREFAEYWSRPLVDGDGYSDSELDAAEERLGFALPVAFRRAYQLFGRRDDLTSNHDRLRPPGELEVDERGEALVFRDENQGAATWGVLLEDLAAEDPPVYMKPDLAMREQERWEGWQGRFSQVCVEIVLAESVHDMKLADERDQVEEDAAILERDFSRMPLQGEARWFAGPDVILRDDGLDWLSVRARTEEALERVRHRMPGDWING</sequence>
<organism evidence="1 2">
    <name type="scientific">Actinomadura vinacea</name>
    <dbReference type="NCBI Taxonomy" id="115336"/>
    <lineage>
        <taxon>Bacteria</taxon>
        <taxon>Bacillati</taxon>
        <taxon>Actinomycetota</taxon>
        <taxon>Actinomycetes</taxon>
        <taxon>Streptosporangiales</taxon>
        <taxon>Thermomonosporaceae</taxon>
        <taxon>Actinomadura</taxon>
    </lineage>
</organism>
<gene>
    <name evidence="1" type="ORF">GCM10010191_23640</name>
</gene>
<name>A0ABN3IV67_9ACTN</name>
<dbReference type="EMBL" id="BAAARW010000011">
    <property type="protein sequence ID" value="GAA2413208.1"/>
    <property type="molecule type" value="Genomic_DNA"/>
</dbReference>
<comment type="caution">
    <text evidence="1">The sequence shown here is derived from an EMBL/GenBank/DDBJ whole genome shotgun (WGS) entry which is preliminary data.</text>
</comment>
<evidence type="ECO:0000313" key="2">
    <source>
        <dbReference type="Proteomes" id="UP001501231"/>
    </source>
</evidence>